<dbReference type="SMART" id="SM00382">
    <property type="entry name" value="AAA"/>
    <property type="match status" value="1"/>
</dbReference>
<organism evidence="12 13">
    <name type="scientific">Entomomonas moraniae</name>
    <dbReference type="NCBI Taxonomy" id="2213226"/>
    <lineage>
        <taxon>Bacteria</taxon>
        <taxon>Pseudomonadati</taxon>
        <taxon>Pseudomonadota</taxon>
        <taxon>Gammaproteobacteria</taxon>
        <taxon>Pseudomonadales</taxon>
        <taxon>Pseudomonadaceae</taxon>
        <taxon>Entomomonas</taxon>
    </lineage>
</organism>
<dbReference type="InterPro" id="IPR017871">
    <property type="entry name" value="ABC_transporter-like_CS"/>
</dbReference>
<dbReference type="InterPro" id="IPR039421">
    <property type="entry name" value="Type_1_exporter"/>
</dbReference>
<keyword evidence="6 12" id="KW-0067">ATP-binding</keyword>
<keyword evidence="3" id="KW-1003">Cell membrane</keyword>
<reference evidence="13" key="1">
    <citation type="submission" date="2018-06" db="EMBL/GenBank/DDBJ databases">
        <title>Complete genome of Pseudomonas insecticola strain QZS01.</title>
        <authorList>
            <person name="Wang J."/>
            <person name="Su Q."/>
        </authorList>
    </citation>
    <scope>NUCLEOTIDE SEQUENCE [LARGE SCALE GENOMIC DNA]</scope>
    <source>
        <strain evidence="13">QZS01</strain>
    </source>
</reference>
<feature type="transmembrane region" description="Helical" evidence="9">
    <location>
        <begin position="23"/>
        <end position="46"/>
    </location>
</feature>
<gene>
    <name evidence="12" type="ORF">DM558_05645</name>
</gene>
<dbReference type="Gene3D" id="1.20.1560.10">
    <property type="entry name" value="ABC transporter type 1, transmembrane domain"/>
    <property type="match status" value="1"/>
</dbReference>
<dbReference type="AlphaFoldDB" id="A0A3S9XDA1"/>
<dbReference type="PANTHER" id="PTHR43394:SF1">
    <property type="entry name" value="ATP-BINDING CASSETTE SUB-FAMILY B MEMBER 10, MITOCHONDRIAL"/>
    <property type="match status" value="1"/>
</dbReference>
<dbReference type="InterPro" id="IPR036640">
    <property type="entry name" value="ABC1_TM_sf"/>
</dbReference>
<keyword evidence="4 9" id="KW-0812">Transmembrane</keyword>
<evidence type="ECO:0000313" key="12">
    <source>
        <dbReference type="EMBL" id="AZS50288.1"/>
    </source>
</evidence>
<keyword evidence="2" id="KW-0813">Transport</keyword>
<protein>
    <submittedName>
        <fullName evidence="12">ABC transporter ATP-binding protein</fullName>
    </submittedName>
</protein>
<accession>A0A3S9XDA1</accession>
<evidence type="ECO:0000256" key="7">
    <source>
        <dbReference type="ARBA" id="ARBA00022989"/>
    </source>
</evidence>
<evidence type="ECO:0000256" key="3">
    <source>
        <dbReference type="ARBA" id="ARBA00022475"/>
    </source>
</evidence>
<dbReference type="GO" id="GO:0015421">
    <property type="term" value="F:ABC-type oligopeptide transporter activity"/>
    <property type="evidence" value="ECO:0007669"/>
    <property type="project" value="TreeGrafter"/>
</dbReference>
<name>A0A3S9XDA1_9GAMM</name>
<dbReference type="Gene3D" id="3.40.50.300">
    <property type="entry name" value="P-loop containing nucleotide triphosphate hydrolases"/>
    <property type="match status" value="1"/>
</dbReference>
<dbReference type="FunFam" id="3.40.50.300:FF:000221">
    <property type="entry name" value="Multidrug ABC transporter ATP-binding protein"/>
    <property type="match status" value="1"/>
</dbReference>
<feature type="transmembrane region" description="Helical" evidence="9">
    <location>
        <begin position="143"/>
        <end position="162"/>
    </location>
</feature>
<feature type="transmembrane region" description="Helical" evidence="9">
    <location>
        <begin position="168"/>
        <end position="185"/>
    </location>
</feature>
<dbReference type="PROSITE" id="PS00211">
    <property type="entry name" value="ABC_TRANSPORTER_1"/>
    <property type="match status" value="1"/>
</dbReference>
<keyword evidence="5" id="KW-0547">Nucleotide-binding</keyword>
<dbReference type="InterPro" id="IPR027417">
    <property type="entry name" value="P-loop_NTPase"/>
</dbReference>
<dbReference type="RefSeq" id="WP_127162531.1">
    <property type="nucleotide sequence ID" value="NZ_CP029822.1"/>
</dbReference>
<keyword evidence="7 9" id="KW-1133">Transmembrane helix</keyword>
<feature type="transmembrane region" description="Helical" evidence="9">
    <location>
        <begin position="66"/>
        <end position="87"/>
    </location>
</feature>
<evidence type="ECO:0000313" key="13">
    <source>
        <dbReference type="Proteomes" id="UP000273143"/>
    </source>
</evidence>
<feature type="domain" description="ABC transporter" evidence="10">
    <location>
        <begin position="340"/>
        <end position="573"/>
    </location>
</feature>
<dbReference type="GO" id="GO:0005886">
    <property type="term" value="C:plasma membrane"/>
    <property type="evidence" value="ECO:0007669"/>
    <property type="project" value="UniProtKB-SubCell"/>
</dbReference>
<dbReference type="InterPro" id="IPR003439">
    <property type="entry name" value="ABC_transporter-like_ATP-bd"/>
</dbReference>
<keyword evidence="8 9" id="KW-0472">Membrane</keyword>
<proteinExistence type="predicted"/>
<evidence type="ECO:0000256" key="6">
    <source>
        <dbReference type="ARBA" id="ARBA00022840"/>
    </source>
</evidence>
<dbReference type="GO" id="GO:0005524">
    <property type="term" value="F:ATP binding"/>
    <property type="evidence" value="ECO:0007669"/>
    <property type="project" value="UniProtKB-KW"/>
</dbReference>
<dbReference type="PANTHER" id="PTHR43394">
    <property type="entry name" value="ATP-DEPENDENT PERMEASE MDL1, MITOCHONDRIAL"/>
    <property type="match status" value="1"/>
</dbReference>
<dbReference type="KEGG" id="emo:DM558_05645"/>
<sequence length="589" mass="65846">MIISRLSQDKQLAITLLKSQQRYLLWTVVLTILAAIAELLPFLILYKVFSAVINYQPLTAYYLIKLAVAMAGVILLRYIFYCIAYYLSHQAAYSILTELRYKLVDKLAYASLPWLQQNPSGKLRQTVIQDVERIETFVAHHTVEGLAAIVCPLVSSLFLFYFDWRLGLAALIIAPVVMLISNWTMRGMSKDYDSYMGMAAELDSATVEYVRNIAVMKVFNLNVKHFEQMRSRLANYYQTIQVITHKVIGGWSVFTSLLSANVLFILPVGIVLFIYGEVKISAIALAIMLGAGILRPLMKVNLLSSELTEVLAGLRRLMPILALKTTNNNTTLTLVEPISLQLSNVSFSYQQQQVITDVSIVLKPATVTVLVGSSGSGKSTIAQLMAGLLIPNKGQVMVADVSLQQLSDQQRSELIGLVTQEPFLFQGTILDNLCFANKDISEQQLETAIKVAQAESLINSLPDGYQTMVNEQGLKLSGGERQRLAIARALLMDTQILILDEATAFADNITQKNFYQALRTYYPHKTILIIAHNSYGAESAEQIIIMDKGSVQEVGQHQQLLARNSFYQTMWQQQQTVMDWSIVSQEGKQ</sequence>
<evidence type="ECO:0000256" key="4">
    <source>
        <dbReference type="ARBA" id="ARBA00022692"/>
    </source>
</evidence>
<dbReference type="PROSITE" id="PS50893">
    <property type="entry name" value="ABC_TRANSPORTER_2"/>
    <property type="match status" value="1"/>
</dbReference>
<evidence type="ECO:0000256" key="8">
    <source>
        <dbReference type="ARBA" id="ARBA00023136"/>
    </source>
</evidence>
<evidence type="ECO:0000256" key="1">
    <source>
        <dbReference type="ARBA" id="ARBA00004651"/>
    </source>
</evidence>
<dbReference type="EMBL" id="CP029822">
    <property type="protein sequence ID" value="AZS50288.1"/>
    <property type="molecule type" value="Genomic_DNA"/>
</dbReference>
<dbReference type="InterPro" id="IPR011527">
    <property type="entry name" value="ABC1_TM_dom"/>
</dbReference>
<dbReference type="InterPro" id="IPR003593">
    <property type="entry name" value="AAA+_ATPase"/>
</dbReference>
<dbReference type="CDD" id="cd07346">
    <property type="entry name" value="ABC_6TM_exporters"/>
    <property type="match status" value="1"/>
</dbReference>
<dbReference type="GO" id="GO:0016887">
    <property type="term" value="F:ATP hydrolysis activity"/>
    <property type="evidence" value="ECO:0007669"/>
    <property type="project" value="InterPro"/>
</dbReference>
<feature type="domain" description="ABC transmembrane type-1" evidence="11">
    <location>
        <begin position="25"/>
        <end position="309"/>
    </location>
</feature>
<feature type="transmembrane region" description="Helical" evidence="9">
    <location>
        <begin position="251"/>
        <end position="274"/>
    </location>
</feature>
<evidence type="ECO:0000256" key="2">
    <source>
        <dbReference type="ARBA" id="ARBA00022448"/>
    </source>
</evidence>
<evidence type="ECO:0000259" key="11">
    <source>
        <dbReference type="PROSITE" id="PS50929"/>
    </source>
</evidence>
<dbReference type="Pfam" id="PF00664">
    <property type="entry name" value="ABC_membrane"/>
    <property type="match status" value="1"/>
</dbReference>
<dbReference type="SUPFAM" id="SSF52540">
    <property type="entry name" value="P-loop containing nucleoside triphosphate hydrolases"/>
    <property type="match status" value="1"/>
</dbReference>
<comment type="subcellular location">
    <subcellularLocation>
        <location evidence="1">Cell membrane</location>
        <topology evidence="1">Multi-pass membrane protein</topology>
    </subcellularLocation>
</comment>
<dbReference type="PROSITE" id="PS50929">
    <property type="entry name" value="ABC_TM1F"/>
    <property type="match status" value="1"/>
</dbReference>
<evidence type="ECO:0000256" key="9">
    <source>
        <dbReference type="SAM" id="Phobius"/>
    </source>
</evidence>
<dbReference type="SUPFAM" id="SSF90123">
    <property type="entry name" value="ABC transporter transmembrane region"/>
    <property type="match status" value="1"/>
</dbReference>
<evidence type="ECO:0000256" key="5">
    <source>
        <dbReference type="ARBA" id="ARBA00022741"/>
    </source>
</evidence>
<keyword evidence="13" id="KW-1185">Reference proteome</keyword>
<evidence type="ECO:0000259" key="10">
    <source>
        <dbReference type="PROSITE" id="PS50893"/>
    </source>
</evidence>
<dbReference type="Proteomes" id="UP000273143">
    <property type="component" value="Chromosome"/>
</dbReference>
<dbReference type="Pfam" id="PF00005">
    <property type="entry name" value="ABC_tran"/>
    <property type="match status" value="1"/>
</dbReference>